<organism evidence="8 9">
    <name type="scientific">Marivibrio halodurans</name>
    <dbReference type="NCBI Taxonomy" id="2039722"/>
    <lineage>
        <taxon>Bacteria</taxon>
        <taxon>Pseudomonadati</taxon>
        <taxon>Pseudomonadota</taxon>
        <taxon>Alphaproteobacteria</taxon>
        <taxon>Rhodospirillales</taxon>
        <taxon>Rhodospirillaceae</taxon>
        <taxon>Marivibrio</taxon>
    </lineage>
</organism>
<dbReference type="GO" id="GO:0005506">
    <property type="term" value="F:iron ion binding"/>
    <property type="evidence" value="ECO:0007669"/>
    <property type="project" value="InterPro"/>
</dbReference>
<dbReference type="SMART" id="SM00702">
    <property type="entry name" value="P4Hc"/>
    <property type="match status" value="1"/>
</dbReference>
<sequence length="156" mass="17401">MNARKGGLVAGRFDTEVRQSSLVWLPDGEEFEWVAQRMARLVGDANRDRFRFVLDGFEERTQLASYGPGHYYNWHIDRGRGAVAGRRKLTLSVQLTDPAGYLGGELELNADGHPFQAPRDQGTMVVFAAHTIHRVAPVISGNRLSLVAWVHGPDFV</sequence>
<dbReference type="GO" id="GO:0031418">
    <property type="term" value="F:L-ascorbic acid binding"/>
    <property type="evidence" value="ECO:0007669"/>
    <property type="project" value="UniProtKB-KW"/>
</dbReference>
<dbReference type="GO" id="GO:0051213">
    <property type="term" value="F:dioxygenase activity"/>
    <property type="evidence" value="ECO:0007669"/>
    <property type="project" value="UniProtKB-KW"/>
</dbReference>
<reference evidence="8" key="1">
    <citation type="submission" date="2021-04" db="EMBL/GenBank/DDBJ databases">
        <authorList>
            <person name="Zhang D.-C."/>
        </authorList>
    </citation>
    <scope>NUCLEOTIDE SEQUENCE</scope>
    <source>
        <strain evidence="8">CGMCC 1.15697</strain>
    </source>
</reference>
<evidence type="ECO:0000313" key="9">
    <source>
        <dbReference type="Proteomes" id="UP000672602"/>
    </source>
</evidence>
<dbReference type="Pfam" id="PF13640">
    <property type="entry name" value="2OG-FeII_Oxy_3"/>
    <property type="match status" value="1"/>
</dbReference>
<keyword evidence="5" id="KW-0560">Oxidoreductase</keyword>
<gene>
    <name evidence="8" type="ORF">KAJ83_11425</name>
</gene>
<evidence type="ECO:0000256" key="4">
    <source>
        <dbReference type="ARBA" id="ARBA00022964"/>
    </source>
</evidence>
<dbReference type="InterPro" id="IPR006620">
    <property type="entry name" value="Pro_4_hyd_alph"/>
</dbReference>
<evidence type="ECO:0000256" key="2">
    <source>
        <dbReference type="ARBA" id="ARBA00022723"/>
    </source>
</evidence>
<keyword evidence="4" id="KW-0223">Dioxygenase</keyword>
<evidence type="ECO:0000256" key="1">
    <source>
        <dbReference type="ARBA" id="ARBA00001961"/>
    </source>
</evidence>
<evidence type="ECO:0000259" key="7">
    <source>
        <dbReference type="PROSITE" id="PS51471"/>
    </source>
</evidence>
<dbReference type="GO" id="GO:0016705">
    <property type="term" value="F:oxidoreductase activity, acting on paired donors, with incorporation or reduction of molecular oxygen"/>
    <property type="evidence" value="ECO:0007669"/>
    <property type="project" value="InterPro"/>
</dbReference>
<protein>
    <submittedName>
        <fullName evidence="8">2OG-Fe(II) oxygenase</fullName>
    </submittedName>
</protein>
<evidence type="ECO:0000313" key="8">
    <source>
        <dbReference type="EMBL" id="MBP5857621.1"/>
    </source>
</evidence>
<keyword evidence="2" id="KW-0479">Metal-binding</keyword>
<dbReference type="RefSeq" id="WP_210682213.1">
    <property type="nucleotide sequence ID" value="NZ_JAGMWN010000005.1"/>
</dbReference>
<accession>A0A8J7V2X2</accession>
<proteinExistence type="predicted"/>
<dbReference type="EMBL" id="JAGMWN010000005">
    <property type="protein sequence ID" value="MBP5857621.1"/>
    <property type="molecule type" value="Genomic_DNA"/>
</dbReference>
<name>A0A8J7V2X2_9PROT</name>
<dbReference type="PROSITE" id="PS51471">
    <property type="entry name" value="FE2OG_OXY"/>
    <property type="match status" value="1"/>
</dbReference>
<feature type="domain" description="Fe2OG dioxygenase" evidence="7">
    <location>
        <begin position="57"/>
        <end position="152"/>
    </location>
</feature>
<evidence type="ECO:0000256" key="6">
    <source>
        <dbReference type="ARBA" id="ARBA00023004"/>
    </source>
</evidence>
<evidence type="ECO:0000256" key="5">
    <source>
        <dbReference type="ARBA" id="ARBA00023002"/>
    </source>
</evidence>
<evidence type="ECO:0000256" key="3">
    <source>
        <dbReference type="ARBA" id="ARBA00022896"/>
    </source>
</evidence>
<dbReference type="AlphaFoldDB" id="A0A8J7V2X2"/>
<dbReference type="InterPro" id="IPR005123">
    <property type="entry name" value="Oxoglu/Fe-dep_dioxygenase_dom"/>
</dbReference>
<dbReference type="Proteomes" id="UP000672602">
    <property type="component" value="Unassembled WGS sequence"/>
</dbReference>
<comment type="cofactor">
    <cofactor evidence="1">
        <name>L-ascorbate</name>
        <dbReference type="ChEBI" id="CHEBI:38290"/>
    </cofactor>
</comment>
<keyword evidence="3" id="KW-0847">Vitamin C</keyword>
<dbReference type="InterPro" id="IPR044862">
    <property type="entry name" value="Pro_4_hyd_alph_FE2OG_OXY"/>
</dbReference>
<keyword evidence="6" id="KW-0408">Iron</keyword>
<dbReference type="Gene3D" id="2.60.120.620">
    <property type="entry name" value="q2cbj1_9rhob like domain"/>
    <property type="match status" value="1"/>
</dbReference>
<keyword evidence="9" id="KW-1185">Reference proteome</keyword>
<comment type="caution">
    <text evidence="8">The sequence shown here is derived from an EMBL/GenBank/DDBJ whole genome shotgun (WGS) entry which is preliminary data.</text>
</comment>